<name>A0A0B4DRF7_9CAUL</name>
<keyword evidence="6 7" id="KW-0676">Redox-active center</keyword>
<dbReference type="NCBIfam" id="TIGR02181">
    <property type="entry name" value="GRX_bact"/>
    <property type="match status" value="1"/>
</dbReference>
<comment type="similarity">
    <text evidence="2 7">Belongs to the glutaredoxin family.</text>
</comment>
<evidence type="ECO:0000259" key="8">
    <source>
        <dbReference type="Pfam" id="PF00462"/>
    </source>
</evidence>
<dbReference type="Pfam" id="PF00462">
    <property type="entry name" value="Glutaredoxin"/>
    <property type="match status" value="1"/>
</dbReference>
<protein>
    <recommendedName>
        <fullName evidence="7">Glutaredoxin</fullName>
    </recommendedName>
</protein>
<dbReference type="Proteomes" id="UP000031166">
    <property type="component" value="Unassembled WGS sequence"/>
</dbReference>
<evidence type="ECO:0000256" key="2">
    <source>
        <dbReference type="ARBA" id="ARBA00007787"/>
    </source>
</evidence>
<dbReference type="PANTHER" id="PTHR45694:SF18">
    <property type="entry name" value="GLUTAREDOXIN-1-RELATED"/>
    <property type="match status" value="1"/>
</dbReference>
<evidence type="ECO:0000256" key="3">
    <source>
        <dbReference type="ARBA" id="ARBA00022448"/>
    </source>
</evidence>
<dbReference type="GO" id="GO:0005737">
    <property type="term" value="C:cytoplasm"/>
    <property type="evidence" value="ECO:0007669"/>
    <property type="project" value="TreeGrafter"/>
</dbReference>
<evidence type="ECO:0000313" key="10">
    <source>
        <dbReference type="Proteomes" id="UP000031166"/>
    </source>
</evidence>
<evidence type="ECO:0000256" key="4">
    <source>
        <dbReference type="ARBA" id="ARBA00022982"/>
    </source>
</evidence>
<dbReference type="CDD" id="cd03418">
    <property type="entry name" value="GRX_GRXb_1_3_like"/>
    <property type="match status" value="1"/>
</dbReference>
<accession>A0A0B4DRF7</accession>
<dbReference type="AlphaFoldDB" id="A0A0B4DRF7"/>
<dbReference type="EMBL" id="JWSY01000019">
    <property type="protein sequence ID" value="KIC56858.1"/>
    <property type="molecule type" value="Genomic_DNA"/>
</dbReference>
<dbReference type="STRING" id="172043.RM53_10855"/>
<dbReference type="PANTHER" id="PTHR45694">
    <property type="entry name" value="GLUTAREDOXIN 2"/>
    <property type="match status" value="1"/>
</dbReference>
<comment type="function">
    <text evidence="1 7">Has a glutathione-disulfide oxidoreductase activity in the presence of NADPH and glutathione reductase. Reduces low molecular weight disulfides and proteins.</text>
</comment>
<dbReference type="PROSITE" id="PS00195">
    <property type="entry name" value="GLUTAREDOXIN_1"/>
    <property type="match status" value="1"/>
</dbReference>
<gene>
    <name evidence="9" type="ORF">RM53_10855</name>
</gene>
<evidence type="ECO:0000313" key="9">
    <source>
        <dbReference type="EMBL" id="KIC56858.1"/>
    </source>
</evidence>
<dbReference type="SUPFAM" id="SSF52833">
    <property type="entry name" value="Thioredoxin-like"/>
    <property type="match status" value="1"/>
</dbReference>
<dbReference type="InterPro" id="IPR036249">
    <property type="entry name" value="Thioredoxin-like_sf"/>
</dbReference>
<dbReference type="GO" id="GO:0045454">
    <property type="term" value="P:cell redox homeostasis"/>
    <property type="evidence" value="ECO:0007669"/>
    <property type="project" value="InterPro"/>
</dbReference>
<dbReference type="GO" id="GO:0034599">
    <property type="term" value="P:cellular response to oxidative stress"/>
    <property type="evidence" value="ECO:0007669"/>
    <property type="project" value="TreeGrafter"/>
</dbReference>
<evidence type="ECO:0000256" key="7">
    <source>
        <dbReference type="RuleBase" id="RU364065"/>
    </source>
</evidence>
<dbReference type="InterPro" id="IPR011900">
    <property type="entry name" value="GRX_bact"/>
</dbReference>
<dbReference type="RefSeq" id="WP_039246689.1">
    <property type="nucleotide sequence ID" value="NZ_JWSY01000019.1"/>
</dbReference>
<keyword evidence="7" id="KW-0963">Cytoplasm</keyword>
<comment type="caution">
    <text evidence="9">The sequence shown here is derived from an EMBL/GenBank/DDBJ whole genome shotgun (WGS) entry which is preliminary data.</text>
</comment>
<feature type="domain" description="Glutaredoxin" evidence="8">
    <location>
        <begin position="4"/>
        <end position="64"/>
    </location>
</feature>
<sequence>MADVVIYTKPGCPYCFSAMSLLKKKGVDYTEIVASNDPDKKAEMVEKSGGRMTFPQIFIGGQHVGGSDDIHALDRDGKLDGLLAA</sequence>
<keyword evidence="3 7" id="KW-0813">Transport</keyword>
<dbReference type="InterPro" id="IPR014025">
    <property type="entry name" value="Glutaredoxin_subgr"/>
</dbReference>
<dbReference type="InterPro" id="IPR002109">
    <property type="entry name" value="Glutaredoxin"/>
</dbReference>
<keyword evidence="4 7" id="KW-0249">Electron transport</keyword>
<evidence type="ECO:0000256" key="1">
    <source>
        <dbReference type="ARBA" id="ARBA00002549"/>
    </source>
</evidence>
<dbReference type="Gene3D" id="3.40.30.10">
    <property type="entry name" value="Glutaredoxin"/>
    <property type="match status" value="1"/>
</dbReference>
<keyword evidence="5" id="KW-1015">Disulfide bond</keyword>
<dbReference type="PROSITE" id="PS51354">
    <property type="entry name" value="GLUTAREDOXIN_2"/>
    <property type="match status" value="1"/>
</dbReference>
<organism evidence="9 10">
    <name type="scientific">Brevundimonas nasdae</name>
    <dbReference type="NCBI Taxonomy" id="172043"/>
    <lineage>
        <taxon>Bacteria</taxon>
        <taxon>Pseudomonadati</taxon>
        <taxon>Pseudomonadota</taxon>
        <taxon>Alphaproteobacteria</taxon>
        <taxon>Caulobacterales</taxon>
        <taxon>Caulobacteraceae</taxon>
        <taxon>Brevundimonas</taxon>
    </lineage>
</organism>
<reference evidence="9 10" key="1">
    <citation type="submission" date="2014-12" db="EMBL/GenBank/DDBJ databases">
        <title>Genome sequencing of Brevundimonas nasdae TPW30.</title>
        <authorList>
            <person name="Tan P.W."/>
            <person name="Chan K.-G."/>
        </authorList>
    </citation>
    <scope>NUCLEOTIDE SEQUENCE [LARGE SCALE GENOMIC DNA]</scope>
    <source>
        <strain evidence="9 10">TPW30</strain>
    </source>
</reference>
<evidence type="ECO:0000256" key="6">
    <source>
        <dbReference type="ARBA" id="ARBA00023284"/>
    </source>
</evidence>
<proteinExistence type="inferred from homology"/>
<dbReference type="InterPro" id="IPR011767">
    <property type="entry name" value="GLR_AS"/>
</dbReference>
<dbReference type="GO" id="GO:0015038">
    <property type="term" value="F:glutathione disulfide oxidoreductase activity"/>
    <property type="evidence" value="ECO:0007669"/>
    <property type="project" value="UniProtKB-UniRule"/>
</dbReference>
<evidence type="ECO:0000256" key="5">
    <source>
        <dbReference type="ARBA" id="ARBA00023157"/>
    </source>
</evidence>
<dbReference type="PRINTS" id="PR00160">
    <property type="entry name" value="GLUTAREDOXIN"/>
</dbReference>